<dbReference type="AlphaFoldDB" id="A0A9N9LIE1"/>
<protein>
    <recommendedName>
        <fullName evidence="2">2EXR domain-containing protein</fullName>
    </recommendedName>
</protein>
<organism evidence="3 4">
    <name type="scientific">Hymenoscyphus albidus</name>
    <dbReference type="NCBI Taxonomy" id="595503"/>
    <lineage>
        <taxon>Eukaryota</taxon>
        <taxon>Fungi</taxon>
        <taxon>Dikarya</taxon>
        <taxon>Ascomycota</taxon>
        <taxon>Pezizomycotina</taxon>
        <taxon>Leotiomycetes</taxon>
        <taxon>Helotiales</taxon>
        <taxon>Helotiaceae</taxon>
        <taxon>Hymenoscyphus</taxon>
    </lineage>
</organism>
<feature type="domain" description="2EXR" evidence="2">
    <location>
        <begin position="111"/>
        <end position="212"/>
    </location>
</feature>
<name>A0A9N9LIE1_9HELO</name>
<proteinExistence type="predicted"/>
<feature type="region of interest" description="Disordered" evidence="1">
    <location>
        <begin position="33"/>
        <end position="56"/>
    </location>
</feature>
<comment type="caution">
    <text evidence="3">The sequence shown here is derived from an EMBL/GenBank/DDBJ whole genome shotgun (WGS) entry which is preliminary data.</text>
</comment>
<evidence type="ECO:0000259" key="2">
    <source>
        <dbReference type="Pfam" id="PF20150"/>
    </source>
</evidence>
<dbReference type="Proteomes" id="UP000701801">
    <property type="component" value="Unassembled WGS sequence"/>
</dbReference>
<dbReference type="Pfam" id="PF20150">
    <property type="entry name" value="2EXR"/>
    <property type="match status" value="1"/>
</dbReference>
<dbReference type="EMBL" id="CAJVRM010000150">
    <property type="protein sequence ID" value="CAG8975754.1"/>
    <property type="molecule type" value="Genomic_DNA"/>
</dbReference>
<gene>
    <name evidence="3" type="ORF">HYALB_00009272</name>
</gene>
<dbReference type="InterPro" id="IPR045518">
    <property type="entry name" value="2EXR"/>
</dbReference>
<evidence type="ECO:0000313" key="4">
    <source>
        <dbReference type="Proteomes" id="UP000701801"/>
    </source>
</evidence>
<reference evidence="3" key="1">
    <citation type="submission" date="2021-07" db="EMBL/GenBank/DDBJ databases">
        <authorList>
            <person name="Durling M."/>
        </authorList>
    </citation>
    <scope>NUCLEOTIDE SEQUENCE</scope>
</reference>
<keyword evidence="4" id="KW-1185">Reference proteome</keyword>
<sequence>MPSYAGLCRVKTGRDIPGKLYCTRPNIPLPLLPKCPSDSDKNTKGAKAIQGEEQKQQTSTNIYNFYDPAHWNIVPNPTYADGTPCRAKFPDYKKFRLVEWPTEEIPPLTGFAKLPGELRNRIWELSLPDPKLVFLTPIGYRYSIDGLADDQDSYQHMFSCKDSLGIFRLYYRDIQPLELAREVLKQSGMYNVDDFDHRKLLRPIYVDGARDVVVVFETGSLGSLSPHEWSTTPLVLDGIQSLAFVKNGGWDEGEVFTEEFISSFPSLKSLTCILNYPPTSEAGYESLSTEAGEVAGLTSLRHRQRFRLVPMNSQLCKSIKVSKKRNESRESAMWLDKSKMNEWRRMATGIYKDLHSLPIADSKTWDFNCALICREDRLDWWQSELLYLQPNISADDPRAKQLAHYTLRPVSRCARDHPKEPVIIGIPYDRSKCEGEWFYWDQQFVARESADPYEGLMNFFGEENLDQYDGLMRVFEEEDSPELPQEESGIHSRRNLELTAWYEQDGQKDVVFLYRPAVLDDGNPPAYLL</sequence>
<dbReference type="OrthoDB" id="3557569at2759"/>
<evidence type="ECO:0000313" key="3">
    <source>
        <dbReference type="EMBL" id="CAG8975754.1"/>
    </source>
</evidence>
<accession>A0A9N9LIE1</accession>
<evidence type="ECO:0000256" key="1">
    <source>
        <dbReference type="SAM" id="MobiDB-lite"/>
    </source>
</evidence>